<keyword evidence="2" id="KW-0597">Phosphoprotein</keyword>
<evidence type="ECO:0000256" key="4">
    <source>
        <dbReference type="ARBA" id="ARBA00022643"/>
    </source>
</evidence>
<keyword evidence="4" id="KW-0288">FMN</keyword>
<dbReference type="GO" id="GO:0010181">
    <property type="term" value="F:FMN binding"/>
    <property type="evidence" value="ECO:0007669"/>
    <property type="project" value="InterPro"/>
</dbReference>
<name>A0A644YDA0_9ZZZZ</name>
<dbReference type="SMART" id="SM00900">
    <property type="entry name" value="FMN_bind"/>
    <property type="match status" value="3"/>
</dbReference>
<reference evidence="8" key="1">
    <citation type="submission" date="2019-08" db="EMBL/GenBank/DDBJ databases">
        <authorList>
            <person name="Kucharzyk K."/>
            <person name="Murdoch R.W."/>
            <person name="Higgins S."/>
            <person name="Loffler F."/>
        </authorList>
    </citation>
    <scope>NUCLEOTIDE SEQUENCE</scope>
</reference>
<dbReference type="GO" id="GO:0005886">
    <property type="term" value="C:plasma membrane"/>
    <property type="evidence" value="ECO:0007669"/>
    <property type="project" value="InterPro"/>
</dbReference>
<proteinExistence type="predicted"/>
<evidence type="ECO:0000313" key="8">
    <source>
        <dbReference type="EMBL" id="MPM26187.1"/>
    </source>
</evidence>
<keyword evidence="3" id="KW-0285">Flavoprotein</keyword>
<dbReference type="PANTHER" id="PTHR36118:SF1">
    <property type="entry name" value="ION-TRANSLOCATING OXIDOREDUCTASE COMPLEX SUBUNIT G"/>
    <property type="match status" value="1"/>
</dbReference>
<accession>A0A644YDA0</accession>
<dbReference type="Gene3D" id="3.90.1010.20">
    <property type="match status" value="3"/>
</dbReference>
<dbReference type="GO" id="GO:0022900">
    <property type="term" value="P:electron transport chain"/>
    <property type="evidence" value="ECO:0007669"/>
    <property type="project" value="InterPro"/>
</dbReference>
<dbReference type="Pfam" id="PF04205">
    <property type="entry name" value="FMN_bind"/>
    <property type="match status" value="3"/>
</dbReference>
<evidence type="ECO:0000256" key="6">
    <source>
        <dbReference type="SAM" id="MobiDB-lite"/>
    </source>
</evidence>
<feature type="region of interest" description="Disordered" evidence="6">
    <location>
        <begin position="112"/>
        <end position="143"/>
    </location>
</feature>
<sequence length="310" mass="30370">MKKGLIIVLVFVLSFGFLQVATNLTSQGETLTATAKGFGGDVTVTLIVDGDDIVSVTAVGASETQGIGSNAIDQLPALIADADSADVDGVSGATITSNAIKTAVRAALGIESAEEPAAPAEPTKETSAKPAEPAPEGALTATAKGFGGDVTVTVVVEGDDIVSVTAVGADETPGIGSNALEQLPGKIAEADSTDVDGVSGATYTSDAIKKAVEEALASKGAAAPAAEGALTGTAKGFGGDVTVTVTVDGDDILTVEAVGADETPGIGSNAIEQLPAKIVEADSTEVEVISGATYTSKAIIEAVNAALAAQ</sequence>
<dbReference type="GO" id="GO:0009055">
    <property type="term" value="F:electron transfer activity"/>
    <property type="evidence" value="ECO:0007669"/>
    <property type="project" value="InterPro"/>
</dbReference>
<dbReference type="EMBL" id="VSSQ01004671">
    <property type="protein sequence ID" value="MPM26187.1"/>
    <property type="molecule type" value="Genomic_DNA"/>
</dbReference>
<evidence type="ECO:0000256" key="1">
    <source>
        <dbReference type="ARBA" id="ARBA00022448"/>
    </source>
</evidence>
<dbReference type="InterPro" id="IPR010209">
    <property type="entry name" value="Ion_transpt_RnfG/RsxG"/>
</dbReference>
<evidence type="ECO:0000256" key="2">
    <source>
        <dbReference type="ARBA" id="ARBA00022553"/>
    </source>
</evidence>
<feature type="domain" description="FMN-binding" evidence="7">
    <location>
        <begin position="236"/>
        <end position="310"/>
    </location>
</feature>
<dbReference type="PANTHER" id="PTHR36118">
    <property type="entry name" value="ION-TRANSLOCATING OXIDOREDUCTASE COMPLEX SUBUNIT G"/>
    <property type="match status" value="1"/>
</dbReference>
<dbReference type="AlphaFoldDB" id="A0A644YDA0"/>
<keyword evidence="1" id="KW-0813">Transport</keyword>
<keyword evidence="5" id="KW-0249">Electron transport</keyword>
<evidence type="ECO:0000256" key="3">
    <source>
        <dbReference type="ARBA" id="ARBA00022630"/>
    </source>
</evidence>
<gene>
    <name evidence="8" type="primary">rsxG_18</name>
    <name evidence="8" type="ORF">SDC9_72688</name>
</gene>
<feature type="domain" description="FMN-binding" evidence="7">
    <location>
        <begin position="145"/>
        <end position="219"/>
    </location>
</feature>
<feature type="domain" description="FMN-binding" evidence="7">
    <location>
        <begin position="37"/>
        <end position="111"/>
    </location>
</feature>
<organism evidence="8">
    <name type="scientific">bioreactor metagenome</name>
    <dbReference type="NCBI Taxonomy" id="1076179"/>
    <lineage>
        <taxon>unclassified sequences</taxon>
        <taxon>metagenomes</taxon>
        <taxon>ecological metagenomes</taxon>
    </lineage>
</organism>
<protein>
    <submittedName>
        <fullName evidence="8">Electron transport complex subunit RsxG</fullName>
    </submittedName>
</protein>
<evidence type="ECO:0000259" key="7">
    <source>
        <dbReference type="SMART" id="SM00900"/>
    </source>
</evidence>
<evidence type="ECO:0000256" key="5">
    <source>
        <dbReference type="ARBA" id="ARBA00022982"/>
    </source>
</evidence>
<dbReference type="InterPro" id="IPR007329">
    <property type="entry name" value="FMN-bd"/>
</dbReference>
<comment type="caution">
    <text evidence="8">The sequence shown here is derived from an EMBL/GenBank/DDBJ whole genome shotgun (WGS) entry which is preliminary data.</text>
</comment>